<sequence length="26" mass="2977">HLPHRNPLYQKCTSTVTVSNLTVRVI</sequence>
<proteinExistence type="predicted"/>
<dbReference type="AlphaFoldDB" id="A0A392UHV7"/>
<keyword evidence="2" id="KW-1185">Reference proteome</keyword>
<dbReference type="Proteomes" id="UP000265520">
    <property type="component" value="Unassembled WGS sequence"/>
</dbReference>
<protein>
    <submittedName>
        <fullName evidence="1">Uncharacterized protein</fullName>
    </submittedName>
</protein>
<reference evidence="1 2" key="1">
    <citation type="journal article" date="2018" name="Front. Plant Sci.">
        <title>Red Clover (Trifolium pratense) and Zigzag Clover (T. medium) - A Picture of Genomic Similarities and Differences.</title>
        <authorList>
            <person name="Dluhosova J."/>
            <person name="Istvanek J."/>
            <person name="Nedelnik J."/>
            <person name="Repkova J."/>
        </authorList>
    </citation>
    <scope>NUCLEOTIDE SEQUENCE [LARGE SCALE GENOMIC DNA]</scope>
    <source>
        <strain evidence="2">cv. 10/8</strain>
        <tissue evidence="1">Leaf</tissue>
    </source>
</reference>
<comment type="caution">
    <text evidence="1">The sequence shown here is derived from an EMBL/GenBank/DDBJ whole genome shotgun (WGS) entry which is preliminary data.</text>
</comment>
<evidence type="ECO:0000313" key="2">
    <source>
        <dbReference type="Proteomes" id="UP000265520"/>
    </source>
</evidence>
<organism evidence="1 2">
    <name type="scientific">Trifolium medium</name>
    <dbReference type="NCBI Taxonomy" id="97028"/>
    <lineage>
        <taxon>Eukaryota</taxon>
        <taxon>Viridiplantae</taxon>
        <taxon>Streptophyta</taxon>
        <taxon>Embryophyta</taxon>
        <taxon>Tracheophyta</taxon>
        <taxon>Spermatophyta</taxon>
        <taxon>Magnoliopsida</taxon>
        <taxon>eudicotyledons</taxon>
        <taxon>Gunneridae</taxon>
        <taxon>Pentapetalae</taxon>
        <taxon>rosids</taxon>
        <taxon>fabids</taxon>
        <taxon>Fabales</taxon>
        <taxon>Fabaceae</taxon>
        <taxon>Papilionoideae</taxon>
        <taxon>50 kb inversion clade</taxon>
        <taxon>NPAAA clade</taxon>
        <taxon>Hologalegina</taxon>
        <taxon>IRL clade</taxon>
        <taxon>Trifolieae</taxon>
        <taxon>Trifolium</taxon>
    </lineage>
</organism>
<accession>A0A392UHV7</accession>
<dbReference type="EMBL" id="LXQA010832052">
    <property type="protein sequence ID" value="MCI73141.1"/>
    <property type="molecule type" value="Genomic_DNA"/>
</dbReference>
<name>A0A392UHV7_9FABA</name>
<feature type="non-terminal residue" evidence="1">
    <location>
        <position position="1"/>
    </location>
</feature>
<evidence type="ECO:0000313" key="1">
    <source>
        <dbReference type="EMBL" id="MCI73141.1"/>
    </source>
</evidence>